<comment type="function">
    <text evidence="7">This is one of the proteins that bind and probably mediate the attachment of the 5S RNA into the large ribosomal subunit, where it forms part of the central protuberance.</text>
</comment>
<evidence type="ECO:0000256" key="2">
    <source>
        <dbReference type="ARBA" id="ARBA00022730"/>
    </source>
</evidence>
<dbReference type="HAMAP" id="MF_01337_B">
    <property type="entry name" value="Ribosomal_uL18_B"/>
    <property type="match status" value="1"/>
</dbReference>
<keyword evidence="9" id="KW-1185">Reference proteome</keyword>
<dbReference type="SUPFAM" id="SSF53137">
    <property type="entry name" value="Translational machinery components"/>
    <property type="match status" value="1"/>
</dbReference>
<dbReference type="GO" id="GO:0008097">
    <property type="term" value="F:5S rRNA binding"/>
    <property type="evidence" value="ECO:0007669"/>
    <property type="project" value="TreeGrafter"/>
</dbReference>
<dbReference type="GO" id="GO:0003735">
    <property type="term" value="F:structural constituent of ribosome"/>
    <property type="evidence" value="ECO:0007669"/>
    <property type="project" value="InterPro"/>
</dbReference>
<comment type="similarity">
    <text evidence="1 7">Belongs to the universal ribosomal protein uL18 family.</text>
</comment>
<dbReference type="CDD" id="cd00432">
    <property type="entry name" value="Ribosomal_L18_L5e"/>
    <property type="match status" value="1"/>
</dbReference>
<dbReference type="Proteomes" id="UP000289726">
    <property type="component" value="Chromosome"/>
</dbReference>
<evidence type="ECO:0000256" key="7">
    <source>
        <dbReference type="HAMAP-Rule" id="MF_01337"/>
    </source>
</evidence>
<dbReference type="PANTHER" id="PTHR12899">
    <property type="entry name" value="39S RIBOSOMAL PROTEIN L18, MITOCHONDRIAL"/>
    <property type="match status" value="1"/>
</dbReference>
<sequence length="117" mass="12976">MITKQSSNVLRKKRHLRLRKIVSGTSQRPRLNVFRSNKFLYVQIIDDTQQTTLCSANSKEANVLGSNIKAAEAVGALIAKKALAQGIKNVVFDRSGYLYHGKIKALADACRKSGLQF</sequence>
<dbReference type="InterPro" id="IPR004389">
    <property type="entry name" value="Ribosomal_uL18_bac-type"/>
</dbReference>
<gene>
    <name evidence="7" type="primary">rplR</name>
    <name evidence="8" type="ORF">EXT02_01945</name>
</gene>
<keyword evidence="2 7" id="KW-0699">rRNA-binding</keyword>
<protein>
    <recommendedName>
        <fullName evidence="6 7">Large ribosomal subunit protein uL18</fullName>
    </recommendedName>
</protein>
<evidence type="ECO:0000313" key="9">
    <source>
        <dbReference type="Proteomes" id="UP000289726"/>
    </source>
</evidence>
<evidence type="ECO:0000256" key="3">
    <source>
        <dbReference type="ARBA" id="ARBA00022884"/>
    </source>
</evidence>
<dbReference type="InterPro" id="IPR057268">
    <property type="entry name" value="Ribosomal_L18"/>
</dbReference>
<evidence type="ECO:0000256" key="6">
    <source>
        <dbReference type="ARBA" id="ARBA00035197"/>
    </source>
</evidence>
<dbReference type="PANTHER" id="PTHR12899:SF3">
    <property type="entry name" value="LARGE RIBOSOMAL SUBUNIT PROTEIN UL18M"/>
    <property type="match status" value="1"/>
</dbReference>
<dbReference type="RefSeq" id="WP_042068032.1">
    <property type="nucleotide sequence ID" value="NZ_CP035949.1"/>
</dbReference>
<evidence type="ECO:0000256" key="4">
    <source>
        <dbReference type="ARBA" id="ARBA00022980"/>
    </source>
</evidence>
<evidence type="ECO:0000256" key="5">
    <source>
        <dbReference type="ARBA" id="ARBA00023274"/>
    </source>
</evidence>
<keyword evidence="4 7" id="KW-0689">Ribosomal protein</keyword>
<comment type="subunit">
    <text evidence="7">Part of the 50S ribosomal subunit; part of the 5S rRNA/L5/L18/L25 subcomplex. Contacts the 5S and 23S rRNAs.</text>
</comment>
<dbReference type="EMBL" id="CP035949">
    <property type="protein sequence ID" value="QBF23935.1"/>
    <property type="molecule type" value="Genomic_DNA"/>
</dbReference>
<organism evidence="8 9">
    <name type="scientific">'Catharanthus roseus' aster yellows phytoplasma</name>
    <dbReference type="NCBI Taxonomy" id="1193712"/>
    <lineage>
        <taxon>Bacteria</taxon>
        <taxon>Bacillati</taxon>
        <taxon>Mycoplasmatota</taxon>
        <taxon>Mollicutes</taxon>
        <taxon>Acholeplasmatales</taxon>
        <taxon>Acholeplasmataceae</taxon>
        <taxon>Candidatus Phytoplasma</taxon>
        <taxon>16SrI (Aster yellows group)</taxon>
    </lineage>
</organism>
<dbReference type="Gene3D" id="3.30.420.100">
    <property type="match status" value="1"/>
</dbReference>
<accession>A0A4P6ME91</accession>
<dbReference type="GO" id="GO:0006412">
    <property type="term" value="P:translation"/>
    <property type="evidence" value="ECO:0007669"/>
    <property type="project" value="UniProtKB-UniRule"/>
</dbReference>
<evidence type="ECO:0000256" key="1">
    <source>
        <dbReference type="ARBA" id="ARBA00007116"/>
    </source>
</evidence>
<dbReference type="GO" id="GO:0022625">
    <property type="term" value="C:cytosolic large ribosomal subunit"/>
    <property type="evidence" value="ECO:0007669"/>
    <property type="project" value="TreeGrafter"/>
</dbReference>
<proteinExistence type="inferred from homology"/>
<dbReference type="FunFam" id="3.30.420.100:FF:000001">
    <property type="entry name" value="50S ribosomal protein L18"/>
    <property type="match status" value="1"/>
</dbReference>
<dbReference type="Pfam" id="PF00861">
    <property type="entry name" value="Ribosomal_L18p"/>
    <property type="match status" value="1"/>
</dbReference>
<keyword evidence="5 7" id="KW-0687">Ribonucleoprotein</keyword>
<reference evidence="8 9" key="1">
    <citation type="submission" date="2019-02" db="EMBL/GenBank/DDBJ databases">
        <title>Draft Genome Sequence of Maize Bushy Stunt-like Phytoplasma group 16SrI-B (Aster yellows) in South Africa.</title>
        <authorList>
            <person name="Coetzee B."/>
            <person name="Douglas-Smit N."/>
            <person name="Maree H.J."/>
            <person name="Burger J.T."/>
            <person name="Kruger K."/>
            <person name="Pietersen G."/>
        </authorList>
    </citation>
    <scope>NUCLEOTIDE SEQUENCE [LARGE SCALE GENOMIC DNA]</scope>
    <source>
        <strain evidence="8 9">De Villa</strain>
    </source>
</reference>
<dbReference type="InterPro" id="IPR005484">
    <property type="entry name" value="Ribosomal_uL18_bac/plant/anim"/>
</dbReference>
<keyword evidence="3 7" id="KW-0694">RNA-binding</keyword>
<name>A0A4P6ME91_9MOLU</name>
<evidence type="ECO:0000313" key="8">
    <source>
        <dbReference type="EMBL" id="QBF23935.1"/>
    </source>
</evidence>
<dbReference type="AlphaFoldDB" id="A0A4P6ME91"/>
<dbReference type="NCBIfam" id="TIGR00060">
    <property type="entry name" value="L18_bact"/>
    <property type="match status" value="1"/>
</dbReference>